<evidence type="ECO:0008006" key="2">
    <source>
        <dbReference type="Google" id="ProtNLM"/>
    </source>
</evidence>
<sequence length="225" mass="25987">MPLAELKNKYRKVSSIEKASKGWQDEYEVSSKQIKLYLIPHNFSIVDKDIVLGGLILPVWKNYRKGSIQAVESVLEDKKRKKKGKEKKEKERALAALMTFVKFDPPIFDGENVDSWIVEMWIDSMETLFEELSTLERDRVPLAVYCLKQSAKAWWQGIRRNRSPSIPPWHGMSFGDWYLLLTSPDSERESFRTSSGSCGNETAQLENTNGNSSYRELYPRYGTCC</sequence>
<proteinExistence type="predicted"/>
<evidence type="ECO:0000313" key="1">
    <source>
        <dbReference type="EMBL" id="CAD1821756.1"/>
    </source>
</evidence>
<accession>A0A6V7NTU2</accession>
<dbReference type="AlphaFoldDB" id="A0A6V7NTU2"/>
<gene>
    <name evidence="1" type="ORF">CB5_LOCUS4967</name>
</gene>
<reference evidence="1" key="1">
    <citation type="submission" date="2020-07" db="EMBL/GenBank/DDBJ databases">
        <authorList>
            <person name="Lin J."/>
        </authorList>
    </citation>
    <scope>NUCLEOTIDE SEQUENCE</scope>
</reference>
<dbReference type="EMBL" id="LR862141">
    <property type="protein sequence ID" value="CAD1821756.1"/>
    <property type="molecule type" value="Genomic_DNA"/>
</dbReference>
<name>A0A6V7NTU2_ANACO</name>
<protein>
    <recommendedName>
        <fullName evidence="2">Retrotransposon gag domain-containing protein</fullName>
    </recommendedName>
</protein>
<organism evidence="1">
    <name type="scientific">Ananas comosus var. bracteatus</name>
    <name type="common">red pineapple</name>
    <dbReference type="NCBI Taxonomy" id="296719"/>
    <lineage>
        <taxon>Eukaryota</taxon>
        <taxon>Viridiplantae</taxon>
        <taxon>Streptophyta</taxon>
        <taxon>Embryophyta</taxon>
        <taxon>Tracheophyta</taxon>
        <taxon>Spermatophyta</taxon>
        <taxon>Magnoliopsida</taxon>
        <taxon>Liliopsida</taxon>
        <taxon>Poales</taxon>
        <taxon>Bromeliaceae</taxon>
        <taxon>Bromelioideae</taxon>
        <taxon>Ananas</taxon>
    </lineage>
</organism>